<dbReference type="KEGG" id="crw:CROST_003910"/>
<dbReference type="RefSeq" id="WP_077835330.1">
    <property type="nucleotide sequence ID" value="NZ_CP096983.1"/>
</dbReference>
<dbReference type="EMBL" id="CP096983">
    <property type="protein sequence ID" value="URZ09698.1"/>
    <property type="molecule type" value="Genomic_DNA"/>
</dbReference>
<dbReference type="InterPro" id="IPR021087">
    <property type="entry name" value="Uncharacterised_PixA/AidA"/>
</dbReference>
<dbReference type="Proteomes" id="UP000190951">
    <property type="component" value="Chromosome"/>
</dbReference>
<dbReference type="AlphaFoldDB" id="A0A1S8L6Z4"/>
<dbReference type="Pfam" id="PF12306">
    <property type="entry name" value="PixA"/>
    <property type="match status" value="1"/>
</dbReference>
<name>A0A1S8L6Z4_9CLOT</name>
<sequence>MNTQQLDSSENIDIMVVIDTDYIRKNCKNPSQDPNNPSQIDHNCEYMVCNGKRGVTGQGTADLAFSANPGDNVHFRGTSIYGNSDDAIIIYGITPINPDPNDDGVFNDFEPSLVQRKGAAVPNLHFGKARYKDNNIVAENITLNFVSYCAEVKAKGEEGFHIQFALYTLDGDGETQNLFGYFEWDPSISVN</sequence>
<organism evidence="1 2">
    <name type="scientific">Clostridium felsineum</name>
    <dbReference type="NCBI Taxonomy" id="36839"/>
    <lineage>
        <taxon>Bacteria</taxon>
        <taxon>Bacillati</taxon>
        <taxon>Bacillota</taxon>
        <taxon>Clostridia</taxon>
        <taxon>Eubacteriales</taxon>
        <taxon>Clostridiaceae</taxon>
        <taxon>Clostridium</taxon>
    </lineage>
</organism>
<dbReference type="Gene3D" id="2.60.40.3910">
    <property type="entry name" value="Inclusion body protein"/>
    <property type="match status" value="1"/>
</dbReference>
<proteinExistence type="predicted"/>
<accession>A0A1S8L6Z4</accession>
<evidence type="ECO:0000313" key="1">
    <source>
        <dbReference type="EMBL" id="URZ09698.1"/>
    </source>
</evidence>
<gene>
    <name evidence="1" type="ORF">CROST_003910</name>
</gene>
<dbReference type="InterPro" id="IPR038712">
    <property type="entry name" value="PixA-like_sf"/>
</dbReference>
<keyword evidence="2" id="KW-1185">Reference proteome</keyword>
<evidence type="ECO:0000313" key="2">
    <source>
        <dbReference type="Proteomes" id="UP000190951"/>
    </source>
</evidence>
<reference evidence="1 2" key="1">
    <citation type="submission" date="2022-04" db="EMBL/GenBank/DDBJ databases">
        <title>Genome sequence of C. roseum typestrain.</title>
        <authorList>
            <person name="Poehlein A."/>
            <person name="Schoch T."/>
            <person name="Duerre P."/>
            <person name="Daniel R."/>
        </authorList>
    </citation>
    <scope>NUCLEOTIDE SEQUENCE [LARGE SCALE GENOMIC DNA]</scope>
    <source>
        <strain evidence="1 2">DSM 7320</strain>
    </source>
</reference>
<protein>
    <submittedName>
        <fullName evidence="1">Uncharacterized protein</fullName>
    </submittedName>
</protein>
<dbReference type="STRING" id="84029.CROST_20540"/>